<organism evidence="2 3">
    <name type="scientific">Conidiobolus coronatus (strain ATCC 28846 / CBS 209.66 / NRRL 28638)</name>
    <name type="common">Delacroixia coronata</name>
    <dbReference type="NCBI Taxonomy" id="796925"/>
    <lineage>
        <taxon>Eukaryota</taxon>
        <taxon>Fungi</taxon>
        <taxon>Fungi incertae sedis</taxon>
        <taxon>Zoopagomycota</taxon>
        <taxon>Entomophthoromycotina</taxon>
        <taxon>Entomophthoromycetes</taxon>
        <taxon>Entomophthorales</taxon>
        <taxon>Ancylistaceae</taxon>
        <taxon>Conidiobolus</taxon>
    </lineage>
</organism>
<dbReference type="EMBL" id="KQ964425">
    <property type="protein sequence ID" value="KXN74318.1"/>
    <property type="molecule type" value="Genomic_DNA"/>
</dbReference>
<evidence type="ECO:0000259" key="1">
    <source>
        <dbReference type="Pfam" id="PF02752"/>
    </source>
</evidence>
<name>A0A137PH54_CONC2</name>
<dbReference type="Proteomes" id="UP000070444">
    <property type="component" value="Unassembled WGS sequence"/>
</dbReference>
<gene>
    <name evidence="2" type="ORF">CONCODRAFT_170554</name>
</gene>
<reference evidence="2 3" key="1">
    <citation type="journal article" date="2015" name="Genome Biol. Evol.">
        <title>Phylogenomic analyses indicate that early fungi evolved digesting cell walls of algal ancestors of land plants.</title>
        <authorList>
            <person name="Chang Y."/>
            <person name="Wang S."/>
            <person name="Sekimoto S."/>
            <person name="Aerts A.L."/>
            <person name="Choi C."/>
            <person name="Clum A."/>
            <person name="LaButti K.M."/>
            <person name="Lindquist E.A."/>
            <person name="Yee Ngan C."/>
            <person name="Ohm R.A."/>
            <person name="Salamov A.A."/>
            <person name="Grigoriev I.V."/>
            <person name="Spatafora J.W."/>
            <person name="Berbee M.L."/>
        </authorList>
    </citation>
    <scope>NUCLEOTIDE SEQUENCE [LARGE SCALE GENOMIC DNA]</scope>
    <source>
        <strain evidence="2 3">NRRL 28638</strain>
    </source>
</reference>
<dbReference type="AlphaFoldDB" id="A0A137PH54"/>
<accession>A0A137PH54</accession>
<keyword evidence="3" id="KW-1185">Reference proteome</keyword>
<evidence type="ECO:0000313" key="2">
    <source>
        <dbReference type="EMBL" id="KXN74318.1"/>
    </source>
</evidence>
<protein>
    <recommendedName>
        <fullName evidence="1">Arrestin C-terminal-like domain-containing protein</fullName>
    </recommendedName>
</protein>
<dbReference type="InterPro" id="IPR011022">
    <property type="entry name" value="Arrestin_C-like"/>
</dbReference>
<sequence length="296" mass="33563">MSVDSITILFSGSLDNFKNDNFDLQKSSIVHNQLELISEPIIISADTSAFGFELVLPRTLPSSVNSKLFKLNYILTAHILFNDSSKLTRELPVRVYNTHLSPHHETHQFHYKNSGTVLDLLDWEIQFPSRLFNLGDNANFKFNLKSKKGVIASIVTVKLLQKTLTYQNSSGVNRNSEDDELRSINQVISQDSFYTENKRSERTLNISLPISEKSSTIPTIDTQDFAVSHRIHIQIQFDYTELKTYNTKITNLAIPIGIASDLSKFKGSELLPNYNNLTSNSKYLAANELLPIYSRV</sequence>
<proteinExistence type="predicted"/>
<dbReference type="Pfam" id="PF02752">
    <property type="entry name" value="Arrestin_C"/>
    <property type="match status" value="1"/>
</dbReference>
<feature type="domain" description="Arrestin C-terminal-like" evidence="1">
    <location>
        <begin position="121"/>
        <end position="258"/>
    </location>
</feature>
<dbReference type="OrthoDB" id="2333384at2759"/>
<evidence type="ECO:0000313" key="3">
    <source>
        <dbReference type="Proteomes" id="UP000070444"/>
    </source>
</evidence>